<dbReference type="PANTHER" id="PTHR11042:SF185">
    <property type="entry name" value="WEE1-LIKE PROTEIN KINASE"/>
    <property type="match status" value="1"/>
</dbReference>
<comment type="similarity">
    <text evidence="9">Belongs to the protein kinase superfamily. Ser/Thr protein kinase family. GCN2 subfamily.</text>
</comment>
<dbReference type="EMBL" id="NCVQ01000005">
    <property type="protein sequence ID" value="PWZ25155.1"/>
    <property type="molecule type" value="Genomic_DNA"/>
</dbReference>
<evidence type="ECO:0000256" key="5">
    <source>
        <dbReference type="ARBA" id="ARBA00022777"/>
    </source>
</evidence>
<evidence type="ECO:0000259" key="13">
    <source>
        <dbReference type="PROSITE" id="PS50011"/>
    </source>
</evidence>
<dbReference type="GO" id="GO:0005524">
    <property type="term" value="F:ATP binding"/>
    <property type="evidence" value="ECO:0007669"/>
    <property type="project" value="UniProtKB-UniRule"/>
</dbReference>
<evidence type="ECO:0000256" key="9">
    <source>
        <dbReference type="ARBA" id="ARBA00037982"/>
    </source>
</evidence>
<protein>
    <recommendedName>
        <fullName evidence="10">Wee1-like protein kinase</fullName>
        <ecNumber evidence="1">2.7.10.2</ecNumber>
    </recommendedName>
</protein>
<dbReference type="SMART" id="SM00220">
    <property type="entry name" value="S_TKc"/>
    <property type="match status" value="1"/>
</dbReference>
<dbReference type="Pfam" id="PF00069">
    <property type="entry name" value="Pkinase"/>
    <property type="match status" value="1"/>
</dbReference>
<dbReference type="ExpressionAtlas" id="A0A3L6EVS6">
    <property type="expression patterns" value="baseline and differential"/>
</dbReference>
<keyword evidence="4 11" id="KW-0547">Nucleotide-binding</keyword>
<dbReference type="AlphaFoldDB" id="A0A3L6EVS6"/>
<evidence type="ECO:0000256" key="10">
    <source>
        <dbReference type="ARBA" id="ARBA00067836"/>
    </source>
</evidence>
<dbReference type="PROSITE" id="PS00107">
    <property type="entry name" value="PROTEIN_KINASE_ATP"/>
    <property type="match status" value="1"/>
</dbReference>
<feature type="compositionally biased region" description="Basic and acidic residues" evidence="12">
    <location>
        <begin position="208"/>
        <end position="226"/>
    </location>
</feature>
<evidence type="ECO:0000256" key="6">
    <source>
        <dbReference type="ARBA" id="ARBA00022840"/>
    </source>
</evidence>
<feature type="region of interest" description="Disordered" evidence="12">
    <location>
        <begin position="205"/>
        <end position="226"/>
    </location>
</feature>
<feature type="region of interest" description="Disordered" evidence="12">
    <location>
        <begin position="1"/>
        <end position="38"/>
    </location>
</feature>
<dbReference type="InterPro" id="IPR000719">
    <property type="entry name" value="Prot_kinase_dom"/>
</dbReference>
<dbReference type="EMBL" id="NCVQ01000005">
    <property type="protein sequence ID" value="PWZ25154.1"/>
    <property type="molecule type" value="Genomic_DNA"/>
</dbReference>
<evidence type="ECO:0000313" key="15">
    <source>
        <dbReference type="Proteomes" id="UP000251960"/>
    </source>
</evidence>
<feature type="compositionally biased region" description="Basic residues" evidence="12">
    <location>
        <begin position="1"/>
        <end position="16"/>
    </location>
</feature>
<name>A0A3L6EVS6_MAIZE</name>
<dbReference type="GO" id="GO:0004715">
    <property type="term" value="F:non-membrane spanning protein tyrosine kinase activity"/>
    <property type="evidence" value="ECO:0007669"/>
    <property type="project" value="UniProtKB-EC"/>
</dbReference>
<evidence type="ECO:0000313" key="14">
    <source>
        <dbReference type="EMBL" id="PWZ25155.1"/>
    </source>
</evidence>
<dbReference type="FunFam" id="1.10.510.10:FF:000531">
    <property type="entry name" value="Wee1-like protein kinase"/>
    <property type="match status" value="1"/>
</dbReference>
<feature type="domain" description="Protein kinase" evidence="13">
    <location>
        <begin position="289"/>
        <end position="532"/>
    </location>
</feature>
<comment type="caution">
    <text evidence="14">The sequence shown here is derived from an EMBL/GenBank/DDBJ whole genome shotgun (WGS) entry which is preliminary data.</text>
</comment>
<dbReference type="InterPro" id="IPR011009">
    <property type="entry name" value="Kinase-like_dom_sf"/>
</dbReference>
<dbReference type="PANTHER" id="PTHR11042">
    <property type="entry name" value="EUKARYOTIC TRANSLATION INITIATION FACTOR 2-ALPHA KINASE EIF2-ALPHA KINASE -RELATED"/>
    <property type="match status" value="1"/>
</dbReference>
<keyword evidence="2" id="KW-0808">Transferase</keyword>
<organism evidence="14">
    <name type="scientific">Zea mays</name>
    <name type="common">Maize</name>
    <dbReference type="NCBI Taxonomy" id="4577"/>
    <lineage>
        <taxon>Eukaryota</taxon>
        <taxon>Viridiplantae</taxon>
        <taxon>Streptophyta</taxon>
        <taxon>Embryophyta</taxon>
        <taxon>Tracheophyta</taxon>
        <taxon>Spermatophyta</taxon>
        <taxon>Magnoliopsida</taxon>
        <taxon>Liliopsida</taxon>
        <taxon>Poales</taxon>
        <taxon>Poaceae</taxon>
        <taxon>PACMAD clade</taxon>
        <taxon>Panicoideae</taxon>
        <taxon>Andropogonodae</taxon>
        <taxon>Andropogoneae</taxon>
        <taxon>Tripsacinae</taxon>
        <taxon>Zea</taxon>
    </lineage>
</organism>
<dbReference type="SUPFAM" id="SSF56112">
    <property type="entry name" value="Protein kinase-like (PK-like)"/>
    <property type="match status" value="1"/>
</dbReference>
<feature type="compositionally biased region" description="Pro residues" evidence="12">
    <location>
        <begin position="81"/>
        <end position="102"/>
    </location>
</feature>
<evidence type="ECO:0000256" key="2">
    <source>
        <dbReference type="ARBA" id="ARBA00022679"/>
    </source>
</evidence>
<dbReference type="InterPro" id="IPR050339">
    <property type="entry name" value="CC_SR_Kinase"/>
</dbReference>
<dbReference type="Gene3D" id="1.10.510.10">
    <property type="entry name" value="Transferase(Phosphotransferase) domain 1"/>
    <property type="match status" value="1"/>
</dbReference>
<dbReference type="FunFam" id="3.30.200.20:FF:000356">
    <property type="entry name" value="WEE protein kinase"/>
    <property type="match status" value="1"/>
</dbReference>
<keyword evidence="7" id="KW-0460">Magnesium</keyword>
<evidence type="ECO:0000256" key="3">
    <source>
        <dbReference type="ARBA" id="ARBA00022723"/>
    </source>
</evidence>
<keyword evidence="3" id="KW-0479">Metal-binding</keyword>
<sequence>MLRTKTPRPRGGKARRAAPGAASAVKPAKADGRSPSGELSLQLEHVSLTSLLSDRRPAAGLTRFEVLLEEEESGWYRADPTPQPPRLPEPQSMPPPPPPPPTTTISQASPVDADETMEEKDCCILSQDFFWHVPDRASVTPDYITPEMPQVANEFDDDDKENIPCPKSPEKSANPRSKRYRTDCSPKAREVTDFSFDHQITPVLFDSLSRDDSEEEQPKQPALEKRGGYVSQSAVALRCRVMPPPCVKNPYLNTDPCIDAAVYGGRQCNSAVFSPSIGGNGLSRYRTDFHEIEKIGYGNFSVVFKVLNRIDGCLYAVKRSIKQLHNDMERRQAVKEVQAMAALGSHENIVRYFTSWFENEQLYIQMELCDRCLSMNRNQPVKRGEALELLYQICKGLDFMHERGIAHLDVKPDNIYVRNGIYKLGDFGCATLVNRSLAIEDGDSRYMPPEMLNDKYEHLDKVDIFSLGAAVYELIRGTPLPESGSHFTSIREGKIALLPGCPMQFQSLIKSMMDPDPVRRPSAKEILRHPSFDKLHKASSK</sequence>
<evidence type="ECO:0000256" key="11">
    <source>
        <dbReference type="PROSITE-ProRule" id="PRU10141"/>
    </source>
</evidence>
<feature type="compositionally biased region" description="Low complexity" evidence="12">
    <location>
        <begin position="17"/>
        <end position="27"/>
    </location>
</feature>
<dbReference type="InterPro" id="IPR008271">
    <property type="entry name" value="Ser/Thr_kinase_AS"/>
</dbReference>
<keyword evidence="5 14" id="KW-0418">Kinase</keyword>
<reference evidence="14 15" key="1">
    <citation type="journal article" date="2018" name="Nat. Genet.">
        <title>Extensive intraspecific gene order and gene structural variations between Mo17 and other maize genomes.</title>
        <authorList>
            <person name="Sun S."/>
            <person name="Zhou Y."/>
            <person name="Chen J."/>
            <person name="Shi J."/>
            <person name="Zhao H."/>
            <person name="Zhao H."/>
            <person name="Song W."/>
            <person name="Zhang M."/>
            <person name="Cui Y."/>
            <person name="Dong X."/>
            <person name="Liu H."/>
            <person name="Ma X."/>
            <person name="Jiao Y."/>
            <person name="Wang B."/>
            <person name="Wei X."/>
            <person name="Stein J.C."/>
            <person name="Glaubitz J.C."/>
            <person name="Lu F."/>
            <person name="Yu G."/>
            <person name="Liang C."/>
            <person name="Fengler K."/>
            <person name="Li B."/>
            <person name="Rafalski A."/>
            <person name="Schnable P.S."/>
            <person name="Ware D.H."/>
            <person name="Buckler E.S."/>
            <person name="Lai J."/>
        </authorList>
    </citation>
    <scope>NUCLEOTIDE SEQUENCE [LARGE SCALE GENOMIC DNA]</scope>
    <source>
        <strain evidence="15">cv. Missouri 17</strain>
        <tissue evidence="14">Seedling</tissue>
    </source>
</reference>
<accession>A0A3L6EVS6</accession>
<evidence type="ECO:0000256" key="4">
    <source>
        <dbReference type="ARBA" id="ARBA00022741"/>
    </source>
</evidence>
<dbReference type="GO" id="GO:0046872">
    <property type="term" value="F:metal ion binding"/>
    <property type="evidence" value="ECO:0007669"/>
    <property type="project" value="UniProtKB-KW"/>
</dbReference>
<evidence type="ECO:0000256" key="12">
    <source>
        <dbReference type="SAM" id="MobiDB-lite"/>
    </source>
</evidence>
<keyword evidence="8" id="KW-0829">Tyrosine-protein kinase</keyword>
<dbReference type="PROSITE" id="PS00108">
    <property type="entry name" value="PROTEIN_KINASE_ST"/>
    <property type="match status" value="1"/>
</dbReference>
<dbReference type="Proteomes" id="UP000251960">
    <property type="component" value="Chromosome 4"/>
</dbReference>
<evidence type="ECO:0000256" key="1">
    <source>
        <dbReference type="ARBA" id="ARBA00011903"/>
    </source>
</evidence>
<keyword evidence="6 11" id="KW-0067">ATP-binding</keyword>
<evidence type="ECO:0000256" key="7">
    <source>
        <dbReference type="ARBA" id="ARBA00022842"/>
    </source>
</evidence>
<evidence type="ECO:0000256" key="8">
    <source>
        <dbReference type="ARBA" id="ARBA00023137"/>
    </source>
</evidence>
<gene>
    <name evidence="14" type="ORF">Zm00014a_020280</name>
</gene>
<feature type="region of interest" description="Disordered" evidence="12">
    <location>
        <begin position="519"/>
        <end position="541"/>
    </location>
</feature>
<feature type="region of interest" description="Disordered" evidence="12">
    <location>
        <begin position="70"/>
        <end position="118"/>
    </location>
</feature>
<proteinExistence type="inferred from homology"/>
<dbReference type="EC" id="2.7.10.2" evidence="1"/>
<accession>A0A3L6EWD4</accession>
<feature type="region of interest" description="Disordered" evidence="12">
    <location>
        <begin position="153"/>
        <end position="183"/>
    </location>
</feature>
<dbReference type="InterPro" id="IPR017441">
    <property type="entry name" value="Protein_kinase_ATP_BS"/>
</dbReference>
<dbReference type="Gene3D" id="3.30.200.20">
    <property type="entry name" value="Phosphorylase Kinase, domain 1"/>
    <property type="match status" value="1"/>
</dbReference>
<feature type="binding site" evidence="11">
    <location>
        <position position="318"/>
    </location>
    <ligand>
        <name>ATP</name>
        <dbReference type="ChEBI" id="CHEBI:30616"/>
    </ligand>
</feature>
<dbReference type="PROSITE" id="PS50011">
    <property type="entry name" value="PROTEIN_KINASE_DOM"/>
    <property type="match status" value="1"/>
</dbReference>